<evidence type="ECO:0000313" key="2">
    <source>
        <dbReference type="Proteomes" id="UP000004263"/>
    </source>
</evidence>
<dbReference type="STRING" id="207949.RED65_11420"/>
<dbReference type="Proteomes" id="UP000004263">
    <property type="component" value="Unassembled WGS sequence"/>
</dbReference>
<accession>Q1N1A4</accession>
<protein>
    <submittedName>
        <fullName evidence="1">Uncharacterized protein</fullName>
    </submittedName>
</protein>
<evidence type="ECO:0000313" key="1">
    <source>
        <dbReference type="EMBL" id="EAT11947.1"/>
    </source>
</evidence>
<keyword evidence="2" id="KW-1185">Reference proteome</keyword>
<dbReference type="AlphaFoldDB" id="Q1N1A4"/>
<organism evidence="1 2">
    <name type="scientific">Bermanella marisrubri</name>
    <dbReference type="NCBI Taxonomy" id="207949"/>
    <lineage>
        <taxon>Bacteria</taxon>
        <taxon>Pseudomonadati</taxon>
        <taxon>Pseudomonadota</taxon>
        <taxon>Gammaproteobacteria</taxon>
        <taxon>Oceanospirillales</taxon>
        <taxon>Oceanospirillaceae</taxon>
        <taxon>Bermanella</taxon>
    </lineage>
</organism>
<sequence>MHKRLPLTKFLPSLSGFDDASSCLVGIVMAVLEMHFLSVIG</sequence>
<reference evidence="1 2" key="1">
    <citation type="submission" date="2006-03" db="EMBL/GenBank/DDBJ databases">
        <authorList>
            <person name="Pinhassi J."/>
            <person name="Pedros-Alio C."/>
            <person name="Ferriera S."/>
            <person name="Johnson J."/>
            <person name="Kravitz S."/>
            <person name="Halpern A."/>
            <person name="Remington K."/>
            <person name="Beeson K."/>
            <person name="Tran B."/>
            <person name="Rogers Y.-H."/>
            <person name="Friedman R."/>
            <person name="Venter J.C."/>
        </authorList>
    </citation>
    <scope>NUCLEOTIDE SEQUENCE [LARGE SCALE GENOMIC DNA]</scope>
    <source>
        <strain evidence="1 2">RED65</strain>
    </source>
</reference>
<gene>
    <name evidence="1" type="ORF">RED65_11420</name>
</gene>
<proteinExistence type="predicted"/>
<dbReference type="EMBL" id="AAQH01000011">
    <property type="protein sequence ID" value="EAT11947.1"/>
    <property type="molecule type" value="Genomic_DNA"/>
</dbReference>
<dbReference type="HOGENOM" id="CLU_3266333_0_0_6"/>
<comment type="caution">
    <text evidence="1">The sequence shown here is derived from an EMBL/GenBank/DDBJ whole genome shotgun (WGS) entry which is preliminary data.</text>
</comment>
<name>Q1N1A4_9GAMM</name>